<evidence type="ECO:0008006" key="2">
    <source>
        <dbReference type="Google" id="ProtNLM"/>
    </source>
</evidence>
<protein>
    <recommendedName>
        <fullName evidence="2">Glutamate--cysteine ligase</fullName>
    </recommendedName>
</protein>
<dbReference type="InterPro" id="IPR016602">
    <property type="entry name" value="UCP012666"/>
</dbReference>
<evidence type="ECO:0000313" key="1">
    <source>
        <dbReference type="EMBL" id="SUZ61622.1"/>
    </source>
</evidence>
<dbReference type="PANTHER" id="PTHR36510:SF3">
    <property type="entry name" value="CONSERVED PROTEIN"/>
    <property type="match status" value="1"/>
</dbReference>
<dbReference type="InterPro" id="IPR050141">
    <property type="entry name" value="GCL_type2/YbdK_subfam"/>
</dbReference>
<proteinExistence type="predicted"/>
<dbReference type="AlphaFoldDB" id="A0A381P3W1"/>
<dbReference type="EMBL" id="UINC01000816">
    <property type="protein sequence ID" value="SUZ61622.1"/>
    <property type="molecule type" value="Genomic_DNA"/>
</dbReference>
<sequence length="491" mass="55607">MGFEIDNTDFTKEDFDRFSDRLRSNLKALDILLARPEFGEGDLSFGAELELYIVDNEARPLHINQEIIAQLNDPQLTLELNRYNLEYNFRPSLLKDCCFSATQQEALAAIEKINKCAKQWDGSVVPIGILPTLQQSDTGYHAMTPLARFKALTQELTEIRGGPFTIAIEGEETLQLAMDDVTLEGANTSFQVHLRVPAREYADFYNAIQLVTPLVVAMAANSPTLFGHRLWQETRIPLFKQSIDCRPNDSLHPVPARVNFGNNWIREGAFELFAEAALLYRPILPDYNDEDSVAIAKNGGTPLLHELRLHQGSIWLWNRPVYDPSNGGHLRIELRSFPAGPTIIDMLANAALAIGLAKLIQPTIRELLPAIPFAYCTANFYRAAQKGLSAELFWPSMKQSQPEYYAVPKILEKMIPRVPEKLVEMGFIEEDFLPLLKVIEERLHTRQTGAQWQLNKLEELRKGLHKREALTAMLKLYQKNSAANIPVAQWL</sequence>
<reference evidence="1" key="1">
    <citation type="submission" date="2018-05" db="EMBL/GenBank/DDBJ databases">
        <authorList>
            <person name="Lanie J.A."/>
            <person name="Ng W.-L."/>
            <person name="Kazmierczak K.M."/>
            <person name="Andrzejewski T.M."/>
            <person name="Davidsen T.M."/>
            <person name="Wayne K.J."/>
            <person name="Tettelin H."/>
            <person name="Glass J.I."/>
            <person name="Rusch D."/>
            <person name="Podicherti R."/>
            <person name="Tsui H.-C.T."/>
            <person name="Winkler M.E."/>
        </authorList>
    </citation>
    <scope>NUCLEOTIDE SEQUENCE</scope>
</reference>
<organism evidence="1">
    <name type="scientific">marine metagenome</name>
    <dbReference type="NCBI Taxonomy" id="408172"/>
    <lineage>
        <taxon>unclassified sequences</taxon>
        <taxon>metagenomes</taxon>
        <taxon>ecological metagenomes</taxon>
    </lineage>
</organism>
<dbReference type="InterPro" id="IPR014746">
    <property type="entry name" value="Gln_synth/guanido_kin_cat_dom"/>
</dbReference>
<dbReference type="Gene3D" id="3.30.590.20">
    <property type="match status" value="1"/>
</dbReference>
<gene>
    <name evidence="1" type="ORF">METZ01_LOCUS14476</name>
</gene>
<dbReference type="Pfam" id="PF04107">
    <property type="entry name" value="GCS2"/>
    <property type="match status" value="1"/>
</dbReference>
<dbReference type="PIRSF" id="PIRSF012666">
    <property type="entry name" value="UCP012666"/>
    <property type="match status" value="1"/>
</dbReference>
<dbReference type="SUPFAM" id="SSF55931">
    <property type="entry name" value="Glutamine synthetase/guanido kinase"/>
    <property type="match status" value="1"/>
</dbReference>
<name>A0A381P3W1_9ZZZZ</name>
<dbReference type="InterPro" id="IPR006336">
    <property type="entry name" value="GCS2"/>
</dbReference>
<dbReference type="PANTHER" id="PTHR36510">
    <property type="entry name" value="GLUTAMATE--CYSTEINE LIGASE 2-RELATED"/>
    <property type="match status" value="1"/>
</dbReference>
<dbReference type="GO" id="GO:0016879">
    <property type="term" value="F:ligase activity, forming carbon-nitrogen bonds"/>
    <property type="evidence" value="ECO:0007669"/>
    <property type="project" value="TreeGrafter"/>
</dbReference>
<accession>A0A381P3W1</accession>